<feature type="region of interest" description="Disordered" evidence="1">
    <location>
        <begin position="49"/>
        <end position="70"/>
    </location>
</feature>
<dbReference type="AlphaFoldDB" id="A0A926HM24"/>
<dbReference type="RefSeq" id="WP_249317916.1">
    <property type="nucleotide sequence ID" value="NZ_JACRSN010000002.1"/>
</dbReference>
<feature type="region of interest" description="Disordered" evidence="1">
    <location>
        <begin position="104"/>
        <end position="154"/>
    </location>
</feature>
<feature type="transmembrane region" description="Helical" evidence="2">
    <location>
        <begin position="229"/>
        <end position="250"/>
    </location>
</feature>
<evidence type="ECO:0000256" key="2">
    <source>
        <dbReference type="SAM" id="Phobius"/>
    </source>
</evidence>
<feature type="compositionally biased region" description="Pro residues" evidence="1">
    <location>
        <begin position="116"/>
        <end position="131"/>
    </location>
</feature>
<organism evidence="3 4">
    <name type="scientific">Yeguia hominis</name>
    <dbReference type="NCBI Taxonomy" id="2763662"/>
    <lineage>
        <taxon>Bacteria</taxon>
        <taxon>Bacillati</taxon>
        <taxon>Bacillota</taxon>
        <taxon>Clostridia</taxon>
        <taxon>Eubacteriales</taxon>
        <taxon>Yeguiaceae</taxon>
        <taxon>Yeguia</taxon>
    </lineage>
</organism>
<evidence type="ECO:0000313" key="4">
    <source>
        <dbReference type="Proteomes" id="UP000651482"/>
    </source>
</evidence>
<keyword evidence="2" id="KW-0472">Membrane</keyword>
<name>A0A926HM24_9FIRM</name>
<feature type="transmembrane region" description="Helical" evidence="2">
    <location>
        <begin position="287"/>
        <end position="308"/>
    </location>
</feature>
<sequence>MDYTGIKCPVCGVPFCEHDDIVVCPECGAPYHRTCYEQAGHCVFSDQHGTGEAWQPPKMDPPEAPDVRQEPKDRRCANCGRMNAHSALFCDYCGHSLSGNPAQYDNMPPRYGPEQQRPPYPPQPPQTPPPYYTQNSWPPAGNPGGYPPPSGNNMGQMPFPVDPMGGYQEDEPIEDGVTAGELAQVVQNNSVYYMPAFRSLKTFGRTRFHFCAFLFTGGWFLYRKQYKLGAILTALMFVLMIASSWLTLYIQPHLLEIFGNLGIDVTASFTYEQQMQAYLQLLQEMPWVIPVTFLLSALRIALMVFCGLKANKLYYQHCVSTVRRTKSDGSAESGEYKERLAAKGGVNVPIAVCMFVCFMIITNLPKFINFG</sequence>
<keyword evidence="2" id="KW-1133">Transmembrane helix</keyword>
<reference evidence="3" key="1">
    <citation type="submission" date="2020-08" db="EMBL/GenBank/DDBJ databases">
        <title>Genome public.</title>
        <authorList>
            <person name="Liu C."/>
            <person name="Sun Q."/>
        </authorList>
    </citation>
    <scope>NUCLEOTIDE SEQUENCE</scope>
    <source>
        <strain evidence="3">NSJ-40</strain>
    </source>
</reference>
<gene>
    <name evidence="3" type="ORF">IAG03_01505</name>
</gene>
<accession>A0A926HM24</accession>
<evidence type="ECO:0000256" key="1">
    <source>
        <dbReference type="SAM" id="MobiDB-lite"/>
    </source>
</evidence>
<dbReference type="Pfam" id="PF10947">
    <property type="entry name" value="DUF2628"/>
    <property type="match status" value="1"/>
</dbReference>
<evidence type="ECO:0000313" key="3">
    <source>
        <dbReference type="EMBL" id="MBC8532697.1"/>
    </source>
</evidence>
<dbReference type="Pfam" id="PF14446">
    <property type="entry name" value="Prok-RING_1"/>
    <property type="match status" value="1"/>
</dbReference>
<protein>
    <submittedName>
        <fullName evidence="3">DUF2628 domain-containing protein</fullName>
    </submittedName>
</protein>
<feature type="transmembrane region" description="Helical" evidence="2">
    <location>
        <begin position="206"/>
        <end position="222"/>
    </location>
</feature>
<dbReference type="EMBL" id="JACRSN010000002">
    <property type="protein sequence ID" value="MBC8532697.1"/>
    <property type="molecule type" value="Genomic_DNA"/>
</dbReference>
<keyword evidence="2" id="KW-0812">Transmembrane</keyword>
<comment type="caution">
    <text evidence="3">The sequence shown here is derived from an EMBL/GenBank/DDBJ whole genome shotgun (WGS) entry which is preliminary data.</text>
</comment>
<keyword evidence="4" id="KW-1185">Reference proteome</keyword>
<proteinExistence type="predicted"/>
<dbReference type="InterPro" id="IPR039522">
    <property type="entry name" value="RING_finger_1_prok"/>
</dbReference>
<dbReference type="InterPro" id="IPR024399">
    <property type="entry name" value="DUF2628"/>
</dbReference>
<feature type="transmembrane region" description="Helical" evidence="2">
    <location>
        <begin position="346"/>
        <end position="368"/>
    </location>
</feature>
<dbReference type="Proteomes" id="UP000651482">
    <property type="component" value="Unassembled WGS sequence"/>
</dbReference>